<dbReference type="InterPro" id="IPR027417">
    <property type="entry name" value="P-loop_NTPase"/>
</dbReference>
<dbReference type="GO" id="GO:0015421">
    <property type="term" value="F:ABC-type oligopeptide transporter activity"/>
    <property type="evidence" value="ECO:0007669"/>
    <property type="project" value="TreeGrafter"/>
</dbReference>
<dbReference type="SUPFAM" id="SSF52540">
    <property type="entry name" value="P-loop containing nucleoside triphosphate hydrolases"/>
    <property type="match status" value="1"/>
</dbReference>
<gene>
    <name evidence="9" type="ORF">UFOPK2366_00058</name>
</gene>
<evidence type="ECO:0000313" key="9">
    <source>
        <dbReference type="EMBL" id="CAB4678779.1"/>
    </source>
</evidence>
<keyword evidence="2 5" id="KW-0812">Transmembrane</keyword>
<dbReference type="InterPro" id="IPR003439">
    <property type="entry name" value="ABC_transporter-like_ATP-bd"/>
</dbReference>
<feature type="domain" description="ABC transmembrane type-1" evidence="8">
    <location>
        <begin position="228"/>
        <end position="465"/>
    </location>
</feature>
<name>A0A6J6MY89_9ZZZZ</name>
<dbReference type="GO" id="GO:0016020">
    <property type="term" value="C:membrane"/>
    <property type="evidence" value="ECO:0007669"/>
    <property type="project" value="UniProtKB-SubCell"/>
</dbReference>
<dbReference type="PROSITE" id="PS50929">
    <property type="entry name" value="ABC_TM1F"/>
    <property type="match status" value="1"/>
</dbReference>
<dbReference type="PROSITE" id="PS50893">
    <property type="entry name" value="ABC_TRANSPORTER_2"/>
    <property type="match status" value="1"/>
</dbReference>
<dbReference type="InterPro" id="IPR000595">
    <property type="entry name" value="cNMP-bd_dom"/>
</dbReference>
<evidence type="ECO:0000259" key="6">
    <source>
        <dbReference type="PROSITE" id="PS50042"/>
    </source>
</evidence>
<sequence>MSSDDSDVGWLAPQLPGRATVSEMVRAFWPFTRGYRRVFGLQFAVSLLLFALLGVLPLLTGDLLRTALNTFDVGDKANQFTDNWFALQSENPEILNTIDLSGVDRESVLVGIRASAASALESNSTGLVDALFVDGLTYRTSGLLGRAIALNVDQVGDSYGPVVEAIVEDGRIGRAELDALRAPKTGANALNRTKGFDYIVSVLALHPDASKQRNDARSSSFTRELLRFLGVVVAAVILRAISVGLAISATSRSGRRLQDAVFERVHDTVLVESGALGRPSMLSRCTTYIDQVQEALLKAQTDGLLAVASLLLALALELWIDVQIGMMLIGTVVIFEIIRRVVSSRWTALAHHRLDLKTALSETTDVAVSTVASVRAIRSEEHFRLRFRREADDVRSWTTRLERFGEAFGLTAFAIGQLGVIIVIAVVGFLRADLSIGEATAAVLYVRMLAEALSSLPTVLTRLTESAPYMRRLRRVLLTPVRRDEPAAPLPLPAQPSALHVENLGYSEPDGSGGFGDVSFTATALRWVMLVGPVGSGCESMVTVTAGLERPNGGRVLLDDIDLARASLRDVSGHIAVLPARSVVLEATLAENLTVLRPDATADEINAAVAAAGLSALVARYPDGTNTLVGGRLRPVGPQDRARIGLARVLLSQAQVVIISDPTVGLDLEAGEEFWGGARRYLNGRIVIATTPRLDLIDASDEVVVLERGGVVDVGTRAELLARRGVFTRLWQRMLDGVDPTTDLGSLPGLATLSPEVLAQLATRLVTERFDDGQTIIATGEVADRVFIVVDGSVELFDGDRRVATVKAGNHFGDIEAAGGALSTFSAIARGSTVLRSLHRLAISGGAAGVLDRSPAERALYAYLARNGVSTSAELEALGYSTGVGSTLEALVADGVVTRTELGGELTYRLAGSQRRRRGGLVSLLDSL</sequence>
<dbReference type="Pfam" id="PF00664">
    <property type="entry name" value="ABC_membrane"/>
    <property type="match status" value="1"/>
</dbReference>
<dbReference type="InterPro" id="IPR018488">
    <property type="entry name" value="cNMP-bd_CS"/>
</dbReference>
<feature type="transmembrane region" description="Helical" evidence="5">
    <location>
        <begin position="304"/>
        <end position="335"/>
    </location>
</feature>
<dbReference type="InterPro" id="IPR011527">
    <property type="entry name" value="ABC1_TM_dom"/>
</dbReference>
<evidence type="ECO:0000259" key="8">
    <source>
        <dbReference type="PROSITE" id="PS50929"/>
    </source>
</evidence>
<feature type="transmembrane region" description="Helical" evidence="5">
    <location>
        <begin position="225"/>
        <end position="247"/>
    </location>
</feature>
<dbReference type="SUPFAM" id="SSF51206">
    <property type="entry name" value="cAMP-binding domain-like"/>
    <property type="match status" value="1"/>
</dbReference>
<evidence type="ECO:0000256" key="3">
    <source>
        <dbReference type="ARBA" id="ARBA00022989"/>
    </source>
</evidence>
<dbReference type="PROSITE" id="PS50042">
    <property type="entry name" value="CNMP_BINDING_3"/>
    <property type="match status" value="1"/>
</dbReference>
<dbReference type="PANTHER" id="PTHR43394">
    <property type="entry name" value="ATP-DEPENDENT PERMEASE MDL1, MITOCHONDRIAL"/>
    <property type="match status" value="1"/>
</dbReference>
<accession>A0A6J6MY89</accession>
<protein>
    <submittedName>
        <fullName evidence="9">Unannotated protein</fullName>
    </submittedName>
</protein>
<feature type="transmembrane region" description="Helical" evidence="5">
    <location>
        <begin position="407"/>
        <end position="430"/>
    </location>
</feature>
<evidence type="ECO:0000259" key="7">
    <source>
        <dbReference type="PROSITE" id="PS50893"/>
    </source>
</evidence>
<dbReference type="Pfam" id="PF00005">
    <property type="entry name" value="ABC_tran"/>
    <property type="match status" value="1"/>
</dbReference>
<dbReference type="Pfam" id="PF00027">
    <property type="entry name" value="cNMP_binding"/>
    <property type="match status" value="1"/>
</dbReference>
<evidence type="ECO:0000256" key="4">
    <source>
        <dbReference type="ARBA" id="ARBA00023136"/>
    </source>
</evidence>
<organism evidence="9">
    <name type="scientific">freshwater metagenome</name>
    <dbReference type="NCBI Taxonomy" id="449393"/>
    <lineage>
        <taxon>unclassified sequences</taxon>
        <taxon>metagenomes</taxon>
        <taxon>ecological metagenomes</taxon>
    </lineage>
</organism>
<proteinExistence type="predicted"/>
<feature type="domain" description="Cyclic nucleotide-binding" evidence="6">
    <location>
        <begin position="749"/>
        <end position="840"/>
    </location>
</feature>
<comment type="subcellular location">
    <subcellularLocation>
        <location evidence="1">Membrane</location>
        <topology evidence="1">Multi-pass membrane protein</topology>
    </subcellularLocation>
</comment>
<dbReference type="InterPro" id="IPR014710">
    <property type="entry name" value="RmlC-like_jellyroll"/>
</dbReference>
<dbReference type="GO" id="GO:0016887">
    <property type="term" value="F:ATP hydrolysis activity"/>
    <property type="evidence" value="ECO:0007669"/>
    <property type="project" value="InterPro"/>
</dbReference>
<dbReference type="Gene3D" id="3.40.50.300">
    <property type="entry name" value="P-loop containing nucleotide triphosphate hydrolases"/>
    <property type="match status" value="1"/>
</dbReference>
<keyword evidence="4 5" id="KW-0472">Membrane</keyword>
<dbReference type="Gene3D" id="1.20.1560.10">
    <property type="entry name" value="ABC transporter type 1, transmembrane domain"/>
    <property type="match status" value="1"/>
</dbReference>
<dbReference type="CDD" id="cd00038">
    <property type="entry name" value="CAP_ED"/>
    <property type="match status" value="1"/>
</dbReference>
<dbReference type="InterPro" id="IPR039421">
    <property type="entry name" value="Type_1_exporter"/>
</dbReference>
<dbReference type="PROSITE" id="PS00888">
    <property type="entry name" value="CNMP_BINDING_1"/>
    <property type="match status" value="1"/>
</dbReference>
<dbReference type="SMART" id="SM00100">
    <property type="entry name" value="cNMP"/>
    <property type="match status" value="1"/>
</dbReference>
<dbReference type="SUPFAM" id="SSF90123">
    <property type="entry name" value="ABC transporter transmembrane region"/>
    <property type="match status" value="1"/>
</dbReference>
<dbReference type="AlphaFoldDB" id="A0A6J6MY89"/>
<feature type="domain" description="ABC transporter" evidence="7">
    <location>
        <begin position="499"/>
        <end position="733"/>
    </location>
</feature>
<dbReference type="InterPro" id="IPR018490">
    <property type="entry name" value="cNMP-bd_dom_sf"/>
</dbReference>
<dbReference type="InterPro" id="IPR036640">
    <property type="entry name" value="ABC1_TM_sf"/>
</dbReference>
<evidence type="ECO:0000256" key="5">
    <source>
        <dbReference type="SAM" id="Phobius"/>
    </source>
</evidence>
<keyword evidence="3 5" id="KW-1133">Transmembrane helix</keyword>
<dbReference type="GO" id="GO:0005524">
    <property type="term" value="F:ATP binding"/>
    <property type="evidence" value="ECO:0007669"/>
    <property type="project" value="InterPro"/>
</dbReference>
<dbReference type="PANTHER" id="PTHR43394:SF1">
    <property type="entry name" value="ATP-BINDING CASSETTE SUB-FAMILY B MEMBER 10, MITOCHONDRIAL"/>
    <property type="match status" value="1"/>
</dbReference>
<evidence type="ECO:0000256" key="1">
    <source>
        <dbReference type="ARBA" id="ARBA00004141"/>
    </source>
</evidence>
<reference evidence="9" key="1">
    <citation type="submission" date="2020-05" db="EMBL/GenBank/DDBJ databases">
        <authorList>
            <person name="Chiriac C."/>
            <person name="Salcher M."/>
            <person name="Ghai R."/>
            <person name="Kavagutti S V."/>
        </authorList>
    </citation>
    <scope>NUCLEOTIDE SEQUENCE</scope>
</reference>
<dbReference type="EMBL" id="CAEZXM010000004">
    <property type="protein sequence ID" value="CAB4678779.1"/>
    <property type="molecule type" value="Genomic_DNA"/>
</dbReference>
<dbReference type="Gene3D" id="2.60.120.10">
    <property type="entry name" value="Jelly Rolls"/>
    <property type="match status" value="1"/>
</dbReference>
<feature type="transmembrane region" description="Helical" evidence="5">
    <location>
        <begin position="39"/>
        <end position="59"/>
    </location>
</feature>
<evidence type="ECO:0000256" key="2">
    <source>
        <dbReference type="ARBA" id="ARBA00022692"/>
    </source>
</evidence>